<accession>A0A6M4IN38</accession>
<dbReference type="GO" id="GO:0008983">
    <property type="term" value="F:protein-glutamate O-methyltransferase activity"/>
    <property type="evidence" value="ECO:0007669"/>
    <property type="project" value="UniProtKB-EC"/>
</dbReference>
<dbReference type="PRINTS" id="PR00996">
    <property type="entry name" value="CHERMTFRASE"/>
</dbReference>
<evidence type="ECO:0000256" key="4">
    <source>
        <dbReference type="ARBA" id="ARBA00022679"/>
    </source>
</evidence>
<proteinExistence type="predicted"/>
<dbReference type="SUPFAM" id="SSF53335">
    <property type="entry name" value="S-adenosyl-L-methionine-dependent methyltransferases"/>
    <property type="match status" value="1"/>
</dbReference>
<dbReference type="EC" id="2.1.1.80" evidence="2"/>
<dbReference type="CDD" id="cd02440">
    <property type="entry name" value="AdoMet_MTases"/>
    <property type="match status" value="1"/>
</dbReference>
<dbReference type="PIRSF" id="PIRSF000410">
    <property type="entry name" value="CheR"/>
    <property type="match status" value="1"/>
</dbReference>
<keyword evidence="3 7" id="KW-0489">Methyltransferase</keyword>
<comment type="catalytic activity">
    <reaction evidence="1">
        <text>L-glutamyl-[protein] + S-adenosyl-L-methionine = [protein]-L-glutamate 5-O-methyl ester + S-adenosyl-L-homocysteine</text>
        <dbReference type="Rhea" id="RHEA:24452"/>
        <dbReference type="Rhea" id="RHEA-COMP:10208"/>
        <dbReference type="Rhea" id="RHEA-COMP:10311"/>
        <dbReference type="ChEBI" id="CHEBI:29973"/>
        <dbReference type="ChEBI" id="CHEBI:57856"/>
        <dbReference type="ChEBI" id="CHEBI:59789"/>
        <dbReference type="ChEBI" id="CHEBI:82795"/>
        <dbReference type="EC" id="2.1.1.80"/>
    </reaction>
</comment>
<dbReference type="PROSITE" id="PS50123">
    <property type="entry name" value="CHER"/>
    <property type="match status" value="1"/>
</dbReference>
<keyword evidence="5" id="KW-0949">S-adenosyl-L-methionine</keyword>
<evidence type="ECO:0000256" key="3">
    <source>
        <dbReference type="ARBA" id="ARBA00022603"/>
    </source>
</evidence>
<protein>
    <recommendedName>
        <fullName evidence="2">protein-glutamate O-methyltransferase</fullName>
        <ecNumber evidence="2">2.1.1.80</ecNumber>
    </recommendedName>
</protein>
<feature type="domain" description="CheR-type methyltransferase" evidence="6">
    <location>
        <begin position="9"/>
        <end position="279"/>
    </location>
</feature>
<evidence type="ECO:0000256" key="2">
    <source>
        <dbReference type="ARBA" id="ARBA00012534"/>
    </source>
</evidence>
<gene>
    <name evidence="7" type="ORF">HKW67_13390</name>
</gene>
<dbReference type="KEGG" id="ggr:HKW67_13390"/>
<dbReference type="InterPro" id="IPR026024">
    <property type="entry name" value="Chemotaxis_MeTrfase_CheR"/>
</dbReference>
<dbReference type="Pfam" id="PF03705">
    <property type="entry name" value="CheR_N"/>
    <property type="match status" value="1"/>
</dbReference>
<evidence type="ECO:0000313" key="7">
    <source>
        <dbReference type="EMBL" id="QJR36424.1"/>
    </source>
</evidence>
<evidence type="ECO:0000313" key="8">
    <source>
        <dbReference type="Proteomes" id="UP000500938"/>
    </source>
</evidence>
<dbReference type="EMBL" id="CP053085">
    <property type="protein sequence ID" value="QJR36424.1"/>
    <property type="molecule type" value="Genomic_DNA"/>
</dbReference>
<dbReference type="Pfam" id="PF01739">
    <property type="entry name" value="CheR"/>
    <property type="match status" value="1"/>
</dbReference>
<dbReference type="RefSeq" id="WP_171225856.1">
    <property type="nucleotide sequence ID" value="NZ_CP053085.1"/>
</dbReference>
<dbReference type="SMART" id="SM00138">
    <property type="entry name" value="MeTrc"/>
    <property type="match status" value="1"/>
</dbReference>
<evidence type="ECO:0000256" key="1">
    <source>
        <dbReference type="ARBA" id="ARBA00001541"/>
    </source>
</evidence>
<dbReference type="Gene3D" id="1.10.155.10">
    <property type="entry name" value="Chemotaxis receptor methyltransferase CheR, N-terminal domain"/>
    <property type="match status" value="1"/>
</dbReference>
<dbReference type="InterPro" id="IPR022642">
    <property type="entry name" value="CheR_C"/>
</dbReference>
<dbReference type="InterPro" id="IPR050903">
    <property type="entry name" value="Bact_Chemotaxis_MeTrfase"/>
</dbReference>
<reference evidence="7 8" key="1">
    <citation type="submission" date="2020-05" db="EMBL/GenBank/DDBJ databases">
        <title>Complete genome sequence of Gemmatimonas greenlandica TET16.</title>
        <authorList>
            <person name="Zeng Y."/>
        </authorList>
    </citation>
    <scope>NUCLEOTIDE SEQUENCE [LARGE SCALE GENOMIC DNA]</scope>
    <source>
        <strain evidence="7 8">TET16</strain>
    </source>
</reference>
<dbReference type="PANTHER" id="PTHR24422">
    <property type="entry name" value="CHEMOTAXIS PROTEIN METHYLTRANSFERASE"/>
    <property type="match status" value="1"/>
</dbReference>
<dbReference type="GO" id="GO:0032259">
    <property type="term" value="P:methylation"/>
    <property type="evidence" value="ECO:0007669"/>
    <property type="project" value="UniProtKB-KW"/>
</dbReference>
<dbReference type="Gene3D" id="3.40.50.150">
    <property type="entry name" value="Vaccinia Virus protein VP39"/>
    <property type="match status" value="1"/>
</dbReference>
<organism evidence="7 8">
    <name type="scientific">Gemmatimonas groenlandica</name>
    <dbReference type="NCBI Taxonomy" id="2732249"/>
    <lineage>
        <taxon>Bacteria</taxon>
        <taxon>Pseudomonadati</taxon>
        <taxon>Gemmatimonadota</taxon>
        <taxon>Gemmatimonadia</taxon>
        <taxon>Gemmatimonadales</taxon>
        <taxon>Gemmatimonadaceae</taxon>
        <taxon>Gemmatimonas</taxon>
    </lineage>
</organism>
<keyword evidence="4 7" id="KW-0808">Transferase</keyword>
<dbReference type="Proteomes" id="UP000500938">
    <property type="component" value="Chromosome"/>
</dbReference>
<dbReference type="InterPro" id="IPR022641">
    <property type="entry name" value="CheR_N"/>
</dbReference>
<evidence type="ECO:0000256" key="5">
    <source>
        <dbReference type="ARBA" id="ARBA00022691"/>
    </source>
</evidence>
<dbReference type="InterPro" id="IPR000780">
    <property type="entry name" value="CheR_MeTrfase"/>
</dbReference>
<keyword evidence="8" id="KW-1185">Reference proteome</keyword>
<sequence>MAAPISSSAFFTECEISPAQFARITDVLHEHAGIRMREGKEGLVRARLAKRLRKLNLPDFDAYLDFVEKEPSRREFAEMIDALTTNKTSFLREASHFDYLRDAVFPTLKGPVRIWSAGCSSGEEPYTLAMLANESFSDINTRDVRILATDLSHRVLATAKAATYPAEIMVDVPSAWMQKYWTRTRDPQGREVCEAGKPLRRLVHFAKLNLMERWPMQGPFDAILCRNVMIYFDKATQQQLVERYWALLRPGGHLFVGHSESLTGLTHRFRYVQPAVYVK</sequence>
<dbReference type="InterPro" id="IPR036804">
    <property type="entry name" value="CheR_N_sf"/>
</dbReference>
<evidence type="ECO:0000259" key="6">
    <source>
        <dbReference type="PROSITE" id="PS50123"/>
    </source>
</evidence>
<dbReference type="SUPFAM" id="SSF47757">
    <property type="entry name" value="Chemotaxis receptor methyltransferase CheR, N-terminal domain"/>
    <property type="match status" value="1"/>
</dbReference>
<dbReference type="InterPro" id="IPR029063">
    <property type="entry name" value="SAM-dependent_MTases_sf"/>
</dbReference>
<dbReference type="AlphaFoldDB" id="A0A6M4IN38"/>
<dbReference type="PANTHER" id="PTHR24422:SF19">
    <property type="entry name" value="CHEMOTAXIS PROTEIN METHYLTRANSFERASE"/>
    <property type="match status" value="1"/>
</dbReference>
<name>A0A6M4IN38_9BACT</name>